<dbReference type="STRING" id="410359.Pcal_0274"/>
<evidence type="ECO:0000313" key="6">
    <source>
        <dbReference type="EMBL" id="ABO07711.1"/>
    </source>
</evidence>
<evidence type="ECO:0000256" key="1">
    <source>
        <dbReference type="ARBA" id="ARBA00004496"/>
    </source>
</evidence>
<gene>
    <name evidence="6" type="ordered locus">Pcal_0274</name>
</gene>
<dbReference type="NCBIfam" id="TIGR01881">
    <property type="entry name" value="cas_Cmr5"/>
    <property type="match status" value="1"/>
</dbReference>
<dbReference type="Proteomes" id="UP000001431">
    <property type="component" value="Chromosome"/>
</dbReference>
<dbReference type="AlphaFoldDB" id="A3MSU4"/>
<dbReference type="SUPFAM" id="SSF158568">
    <property type="entry name" value="AF1862-like"/>
    <property type="match status" value="1"/>
</dbReference>
<dbReference type="InterPro" id="IPR010160">
    <property type="entry name" value="CRISPR-assoc_prot_Cmr5"/>
</dbReference>
<evidence type="ECO:0000256" key="4">
    <source>
        <dbReference type="ARBA" id="ARBA00023118"/>
    </source>
</evidence>
<keyword evidence="3" id="KW-0963">Cytoplasm</keyword>
<dbReference type="EMBL" id="CP000561">
    <property type="protein sequence ID" value="ABO07711.1"/>
    <property type="molecule type" value="Genomic_DNA"/>
</dbReference>
<dbReference type="eggNOG" id="arCOG02654">
    <property type="taxonomic scope" value="Archaea"/>
</dbReference>
<proteinExistence type="inferred from homology"/>
<keyword evidence="7" id="KW-1185">Reference proteome</keyword>
<name>A3MSU4_PYRCJ</name>
<dbReference type="GO" id="GO:0005737">
    <property type="term" value="C:cytoplasm"/>
    <property type="evidence" value="ECO:0007669"/>
    <property type="project" value="UniProtKB-SubCell"/>
</dbReference>
<comment type="subcellular location">
    <subcellularLocation>
        <location evidence="1">Cytoplasm</location>
    </subcellularLocation>
</comment>
<keyword evidence="4" id="KW-0051">Antiviral defense</keyword>
<dbReference type="GO" id="GO:0051607">
    <property type="term" value="P:defense response to virus"/>
    <property type="evidence" value="ECO:0007669"/>
    <property type="project" value="UniProtKB-KW"/>
</dbReference>
<evidence type="ECO:0000313" key="7">
    <source>
        <dbReference type="Proteomes" id="UP000001431"/>
    </source>
</evidence>
<dbReference type="KEGG" id="pcl:Pcal_0274"/>
<evidence type="ECO:0000256" key="3">
    <source>
        <dbReference type="ARBA" id="ARBA00022490"/>
    </source>
</evidence>
<organism evidence="6 7">
    <name type="scientific">Pyrobaculum calidifontis (strain DSM 21063 / JCM 11548 / VA1)</name>
    <dbReference type="NCBI Taxonomy" id="410359"/>
    <lineage>
        <taxon>Archaea</taxon>
        <taxon>Thermoproteota</taxon>
        <taxon>Thermoprotei</taxon>
        <taxon>Thermoproteales</taxon>
        <taxon>Thermoproteaceae</taxon>
        <taxon>Pyrobaculum</taxon>
    </lineage>
</organism>
<sequence>MAIECTKAVAEAADGDVRRRYAQRCRAFHAEIFTLGVAHVVALAAARAGAKAVEAGLRHSTCGEVVKAALAEAGGPEEKSYGLYGAVLLYAMRRRGYVKSTTLLDALGELKDPALNAAAYRAAEWLKRLAEAYFKA</sequence>
<comment type="similarity">
    <text evidence="2">Belongs to the CRISPR system Cmr5 family.</text>
</comment>
<dbReference type="Gene3D" id="1.10.520.30">
    <property type="entry name" value="AF1862-like domain"/>
    <property type="match status" value="1"/>
</dbReference>
<evidence type="ECO:0000256" key="5">
    <source>
        <dbReference type="ARBA" id="ARBA00030001"/>
    </source>
</evidence>
<protein>
    <recommendedName>
        <fullName evidence="5">CRISPR type III-B/RAMP module-associated protein Cmr5</fullName>
    </recommendedName>
</protein>
<accession>A3MSU4</accession>
<dbReference type="InterPro" id="IPR023101">
    <property type="entry name" value="AF1862-like_dom_sf"/>
</dbReference>
<dbReference type="HOGENOM" id="CLU_140810_0_0_2"/>
<reference evidence="6" key="1">
    <citation type="submission" date="2007-02" db="EMBL/GenBank/DDBJ databases">
        <title>Complete sequence of Pyrobaculum calidifontis JCM 11548.</title>
        <authorList>
            <consortium name="US DOE Joint Genome Institute"/>
            <person name="Copeland A."/>
            <person name="Lucas S."/>
            <person name="Lapidus A."/>
            <person name="Barry K."/>
            <person name="Glavina del Rio T."/>
            <person name="Dalin E."/>
            <person name="Tice H."/>
            <person name="Pitluck S."/>
            <person name="Chain P."/>
            <person name="Malfatti S."/>
            <person name="Shin M."/>
            <person name="Vergez L."/>
            <person name="Schmutz J."/>
            <person name="Larimer F."/>
            <person name="Land M."/>
            <person name="Hauser L."/>
            <person name="Kyrpides N."/>
            <person name="Mikhailova N."/>
            <person name="Cozen A.E."/>
            <person name="Fitz-Gibbon S.T."/>
            <person name="House C.H."/>
            <person name="Saltikov C."/>
            <person name="Lowe T.M."/>
            <person name="Richardson P."/>
        </authorList>
    </citation>
    <scope>NUCLEOTIDE SEQUENCE [LARGE SCALE GENOMIC DNA]</scope>
    <source>
        <strain evidence="6">JCM 11548</strain>
    </source>
</reference>
<evidence type="ECO:0000256" key="2">
    <source>
        <dbReference type="ARBA" id="ARBA00006161"/>
    </source>
</evidence>